<keyword evidence="3" id="KW-0813">Transport</keyword>
<feature type="transmembrane region" description="Helical" evidence="8">
    <location>
        <begin position="59"/>
        <end position="83"/>
    </location>
</feature>
<name>A0A6M1RFL2_9BACT</name>
<gene>
    <name evidence="9" type="ORF">G4L39_05385</name>
</gene>
<dbReference type="PANTHER" id="PTHR34702:SF1">
    <property type="entry name" value="NA(+)_H(+) ANTIPORTER SUBUNIT F"/>
    <property type="match status" value="1"/>
</dbReference>
<keyword evidence="10" id="KW-1185">Reference proteome</keyword>
<evidence type="ECO:0000256" key="6">
    <source>
        <dbReference type="ARBA" id="ARBA00022989"/>
    </source>
</evidence>
<keyword evidence="4" id="KW-1003">Cell membrane</keyword>
<dbReference type="GO" id="GO:0015385">
    <property type="term" value="F:sodium:proton antiporter activity"/>
    <property type="evidence" value="ECO:0007669"/>
    <property type="project" value="TreeGrafter"/>
</dbReference>
<feature type="transmembrane region" description="Helical" evidence="8">
    <location>
        <begin position="6"/>
        <end position="25"/>
    </location>
</feature>
<keyword evidence="5 8" id="KW-0812">Transmembrane</keyword>
<evidence type="ECO:0000256" key="7">
    <source>
        <dbReference type="ARBA" id="ARBA00023136"/>
    </source>
</evidence>
<dbReference type="GO" id="GO:0005886">
    <property type="term" value="C:plasma membrane"/>
    <property type="evidence" value="ECO:0007669"/>
    <property type="project" value="UniProtKB-SubCell"/>
</dbReference>
<reference evidence="9 10" key="1">
    <citation type="submission" date="2020-02" db="EMBL/GenBank/DDBJ databases">
        <title>Draft genome sequence of Limisphaera ngatamarikiensis NGM72.4T, a thermophilic Verrucomicrobia grouped in subdivision 3.</title>
        <authorList>
            <person name="Carere C.R."/>
            <person name="Steen J."/>
            <person name="Hugenholtz P."/>
            <person name="Stott M.B."/>
        </authorList>
    </citation>
    <scope>NUCLEOTIDE SEQUENCE [LARGE SCALE GENOMIC DNA]</scope>
    <source>
        <strain evidence="9 10">NGM72.4</strain>
    </source>
</reference>
<dbReference type="PANTHER" id="PTHR34702">
    <property type="entry name" value="NA(+)/H(+) ANTIPORTER SUBUNIT F1"/>
    <property type="match status" value="1"/>
</dbReference>
<comment type="subcellular location">
    <subcellularLocation>
        <location evidence="1">Cell membrane</location>
        <topology evidence="1">Multi-pass membrane protein</topology>
    </subcellularLocation>
</comment>
<accession>A0A6M1RFL2</accession>
<evidence type="ECO:0000256" key="4">
    <source>
        <dbReference type="ARBA" id="ARBA00022475"/>
    </source>
</evidence>
<comment type="similarity">
    <text evidence="2">Belongs to the CPA3 antiporters (TC 2.A.63) subunit F family.</text>
</comment>
<feature type="transmembrane region" description="Helical" evidence="8">
    <location>
        <begin position="34"/>
        <end position="53"/>
    </location>
</feature>
<dbReference type="AlphaFoldDB" id="A0A6M1RFL2"/>
<proteinExistence type="inferred from homology"/>
<evidence type="ECO:0000256" key="8">
    <source>
        <dbReference type="SAM" id="Phobius"/>
    </source>
</evidence>
<comment type="caution">
    <text evidence="9">The sequence shown here is derived from an EMBL/GenBank/DDBJ whole genome shotgun (WGS) entry which is preliminary data.</text>
</comment>
<organism evidence="9 10">
    <name type="scientific">Limisphaera ngatamarikiensis</name>
    <dbReference type="NCBI Taxonomy" id="1324935"/>
    <lineage>
        <taxon>Bacteria</taxon>
        <taxon>Pseudomonadati</taxon>
        <taxon>Verrucomicrobiota</taxon>
        <taxon>Verrucomicrobiia</taxon>
        <taxon>Limisphaerales</taxon>
        <taxon>Limisphaeraceae</taxon>
        <taxon>Limisphaera</taxon>
    </lineage>
</organism>
<dbReference type="InterPro" id="IPR007208">
    <property type="entry name" value="MrpF/PhaF-like"/>
</dbReference>
<dbReference type="Proteomes" id="UP000477311">
    <property type="component" value="Unassembled WGS sequence"/>
</dbReference>
<sequence length="109" mass="12056">MMTTVLYVAGCVLTLAIALGMVRLVRGPTVIDRIMAFDLITTSGVGMIVLLSIRWKTAMYLELILIYSLLGFFSTVAFVFYLSRTHDLEQLSKADPPGTHQPQPAPDHD</sequence>
<evidence type="ECO:0000256" key="3">
    <source>
        <dbReference type="ARBA" id="ARBA00022448"/>
    </source>
</evidence>
<evidence type="ECO:0000256" key="5">
    <source>
        <dbReference type="ARBA" id="ARBA00022692"/>
    </source>
</evidence>
<evidence type="ECO:0000256" key="2">
    <source>
        <dbReference type="ARBA" id="ARBA00009212"/>
    </source>
</evidence>
<dbReference type="EMBL" id="JAAKYA010000031">
    <property type="protein sequence ID" value="NGO38828.1"/>
    <property type="molecule type" value="Genomic_DNA"/>
</dbReference>
<protein>
    <submittedName>
        <fullName evidence="9">Sodium:proton antiporter</fullName>
    </submittedName>
</protein>
<evidence type="ECO:0000313" key="9">
    <source>
        <dbReference type="EMBL" id="NGO38828.1"/>
    </source>
</evidence>
<evidence type="ECO:0000256" key="1">
    <source>
        <dbReference type="ARBA" id="ARBA00004651"/>
    </source>
</evidence>
<keyword evidence="7 8" id="KW-0472">Membrane</keyword>
<dbReference type="RefSeq" id="WP_165106513.1">
    <property type="nucleotide sequence ID" value="NZ_JAAKYA010000031.1"/>
</dbReference>
<dbReference type="Pfam" id="PF04066">
    <property type="entry name" value="MrpF_PhaF"/>
    <property type="match status" value="1"/>
</dbReference>
<evidence type="ECO:0000313" key="10">
    <source>
        <dbReference type="Proteomes" id="UP000477311"/>
    </source>
</evidence>
<keyword evidence="6 8" id="KW-1133">Transmembrane helix</keyword>